<reference evidence="1 2" key="1">
    <citation type="journal article" date="2009" name="Int. J. Syst. Evol. Microbiol.">
        <title>Paenibacillus contaminans sp. nov., isolated from a contaminated laboratory plate.</title>
        <authorList>
            <person name="Chou J.H."/>
            <person name="Lee J.H."/>
            <person name="Lin M.C."/>
            <person name="Chang P.S."/>
            <person name="Arun A.B."/>
            <person name="Young C.C."/>
            <person name="Chen W.M."/>
        </authorList>
    </citation>
    <scope>NUCLEOTIDE SEQUENCE [LARGE SCALE GENOMIC DNA]</scope>
    <source>
        <strain evidence="1 2">CKOBP-6</strain>
    </source>
</reference>
<dbReference type="Proteomes" id="UP000250369">
    <property type="component" value="Unassembled WGS sequence"/>
</dbReference>
<evidence type="ECO:0000313" key="2">
    <source>
        <dbReference type="Proteomes" id="UP000250369"/>
    </source>
</evidence>
<dbReference type="InterPro" id="IPR011335">
    <property type="entry name" value="Restrct_endonuc-II-like"/>
</dbReference>
<dbReference type="Gene3D" id="3.90.1570.10">
    <property type="entry name" value="tt1808, chain A"/>
    <property type="match status" value="1"/>
</dbReference>
<name>A0A329M0D5_9BACL</name>
<comment type="caution">
    <text evidence="1">The sequence shown here is derived from an EMBL/GenBank/DDBJ whole genome shotgun (WGS) entry which is preliminary data.</text>
</comment>
<dbReference type="OrthoDB" id="9808428at2"/>
<keyword evidence="2" id="KW-1185">Reference proteome</keyword>
<dbReference type="AlphaFoldDB" id="A0A329M0D5"/>
<gene>
    <name evidence="1" type="ORF">DQG23_33240</name>
</gene>
<proteinExistence type="predicted"/>
<dbReference type="RefSeq" id="WP_113035331.1">
    <property type="nucleotide sequence ID" value="NZ_QMFB01000029.1"/>
</dbReference>
<evidence type="ECO:0000313" key="1">
    <source>
        <dbReference type="EMBL" id="RAV13655.1"/>
    </source>
</evidence>
<organism evidence="1 2">
    <name type="scientific">Paenibacillus contaminans</name>
    <dbReference type="NCBI Taxonomy" id="450362"/>
    <lineage>
        <taxon>Bacteria</taxon>
        <taxon>Bacillati</taxon>
        <taxon>Bacillota</taxon>
        <taxon>Bacilli</taxon>
        <taxon>Bacillales</taxon>
        <taxon>Paenibacillaceae</taxon>
        <taxon>Paenibacillus</taxon>
    </lineage>
</organism>
<dbReference type="InterPro" id="IPR012296">
    <property type="entry name" value="Nuclease_put_TT1808"/>
</dbReference>
<accession>A0A329M0D5</accession>
<dbReference type="EMBL" id="QMFB01000029">
    <property type="protein sequence ID" value="RAV13655.1"/>
    <property type="molecule type" value="Genomic_DNA"/>
</dbReference>
<dbReference type="SUPFAM" id="SSF52980">
    <property type="entry name" value="Restriction endonuclease-like"/>
    <property type="match status" value="1"/>
</dbReference>
<protein>
    <submittedName>
        <fullName evidence="1">Uncharacterized protein</fullName>
    </submittedName>
</protein>
<sequence length="104" mass="11728">METPKPKHGRQDTAKQLKERQGFYAIPERYEIIGGIRYDFLASPKYVHQIILTNSASCFSWARSREGENILAPMNVQFDEDNILQPDVMKPCGGSFAAAICMSC</sequence>